<dbReference type="EC" id="2.3.1.274" evidence="8 10"/>
<dbReference type="GO" id="GO:0043811">
    <property type="term" value="F:phosphate:acyl-[acyl carrier protein] acyltransferase activity"/>
    <property type="evidence" value="ECO:0007669"/>
    <property type="project" value="UniProtKB-UniRule"/>
</dbReference>
<evidence type="ECO:0000256" key="4">
    <source>
        <dbReference type="ARBA" id="ARBA00022679"/>
    </source>
</evidence>
<dbReference type="eggNOG" id="COG0416">
    <property type="taxonomic scope" value="Bacteria"/>
</dbReference>
<dbReference type="Pfam" id="PF02504">
    <property type="entry name" value="FA_synthesis"/>
    <property type="match status" value="1"/>
</dbReference>
<dbReference type="HAMAP" id="MF_00019">
    <property type="entry name" value="PlsX"/>
    <property type="match status" value="1"/>
</dbReference>
<dbReference type="HOGENOM" id="CLU_039379_0_0_3"/>
<dbReference type="KEGG" id="pmc:P9515_01631"/>
<dbReference type="GeneID" id="60200298"/>
<dbReference type="OrthoDB" id="9806408at2"/>
<evidence type="ECO:0000256" key="1">
    <source>
        <dbReference type="ARBA" id="ARBA00001232"/>
    </source>
</evidence>
<dbReference type="RefSeq" id="WP_011819486.1">
    <property type="nucleotide sequence ID" value="NC_008817.1"/>
</dbReference>
<dbReference type="Proteomes" id="UP000001589">
    <property type="component" value="Chromosome"/>
</dbReference>
<dbReference type="PANTHER" id="PTHR30100:SF1">
    <property type="entry name" value="PHOSPHATE ACYLTRANSFERASE"/>
    <property type="match status" value="1"/>
</dbReference>
<proteinExistence type="inferred from homology"/>
<comment type="function">
    <text evidence="10">Catalyzes the reversible formation of acyl-phosphate (acyl-PO(4)) from acyl-[acyl-carrier-protein] (acyl-ACP). This enzyme utilizes acyl-ACP as fatty acyl donor, but not acyl-CoA.</text>
</comment>
<dbReference type="NCBIfam" id="NF010419">
    <property type="entry name" value="PRK13845.1"/>
    <property type="match status" value="1"/>
</dbReference>
<dbReference type="AlphaFoldDB" id="A2BUB1"/>
<dbReference type="GO" id="GO:0006633">
    <property type="term" value="P:fatty acid biosynthetic process"/>
    <property type="evidence" value="ECO:0007669"/>
    <property type="project" value="UniProtKB-UniRule"/>
</dbReference>
<keyword evidence="4 10" id="KW-0808">Transferase</keyword>
<comment type="pathway">
    <text evidence="10">Lipid metabolism; phospholipid metabolism.</text>
</comment>
<accession>A2BUB1</accession>
<dbReference type="InterPro" id="IPR003664">
    <property type="entry name" value="FA_synthesis"/>
</dbReference>
<keyword evidence="2 10" id="KW-0963">Cytoplasm</keyword>
<evidence type="ECO:0000256" key="2">
    <source>
        <dbReference type="ARBA" id="ARBA00022490"/>
    </source>
</evidence>
<evidence type="ECO:0000256" key="8">
    <source>
        <dbReference type="ARBA" id="ARBA00024069"/>
    </source>
</evidence>
<dbReference type="InterPro" id="IPR012281">
    <property type="entry name" value="Phospholipid_synth_PlsX-like"/>
</dbReference>
<evidence type="ECO:0000313" key="11">
    <source>
        <dbReference type="EMBL" id="ABM71372.1"/>
    </source>
</evidence>
<evidence type="ECO:0000256" key="3">
    <source>
        <dbReference type="ARBA" id="ARBA00022516"/>
    </source>
</evidence>
<evidence type="ECO:0000313" key="12">
    <source>
        <dbReference type="Proteomes" id="UP000001589"/>
    </source>
</evidence>
<comment type="subcellular location">
    <subcellularLocation>
        <location evidence="10">Cytoplasm</location>
    </subcellularLocation>
    <text evidence="10">Associated with the membrane possibly through PlsY.</text>
</comment>
<dbReference type="SUPFAM" id="SSF53659">
    <property type="entry name" value="Isocitrate/Isopropylmalate dehydrogenase-like"/>
    <property type="match status" value="1"/>
</dbReference>
<evidence type="ECO:0000256" key="9">
    <source>
        <dbReference type="ARBA" id="ARBA00046608"/>
    </source>
</evidence>
<name>A2BUB1_PROM5</name>
<protein>
    <recommendedName>
        <fullName evidence="8 10">Phosphate acyltransferase</fullName>
        <ecNumber evidence="8 10">2.3.1.274</ecNumber>
    </recommendedName>
    <alternativeName>
        <fullName evidence="10">Acyl-ACP phosphotransacylase</fullName>
    </alternativeName>
    <alternativeName>
        <fullName evidence="10">Acyl-[acyl-carrier-protein]--phosphate acyltransferase</fullName>
    </alternativeName>
    <alternativeName>
        <fullName evidence="10">Phosphate-acyl-ACP acyltransferase</fullName>
    </alternativeName>
</protein>
<dbReference type="PANTHER" id="PTHR30100">
    <property type="entry name" value="FATTY ACID/PHOSPHOLIPID SYNTHESIS PROTEIN PLSX"/>
    <property type="match status" value="1"/>
</dbReference>
<dbReference type="STRING" id="167542.P9515_01631"/>
<dbReference type="GO" id="GO:0005737">
    <property type="term" value="C:cytoplasm"/>
    <property type="evidence" value="ECO:0007669"/>
    <property type="project" value="UniProtKB-SubCell"/>
</dbReference>
<sequence>MEKDSSNKKSRAIRRLVIWYKRNSAVTSIVDTAANSAVTAGNVAGNVVSGAGSVVNTASNVAGNVVSGAGSVVNTASNVAGNVAGNVVSSAESVVNTASSVVSNASSIAKNTLQPLVFDPLKRLQNNDNYINKEEISNPKRIWIAVDGMGGDYAPVPILEGCLDAISRFPINIKFVGKIEKVRCEAEKAGLIDLLEKEIDNNRLELIDSGDPIGMNEEATAVRKRKDASINVAMDLVKNNKAEAVYSAGNSGALMASAIFRIGRLKGIERPAIGALFPTRDQTRPVLVLDVGANTDCKPSYLHQFALLGNVYAKDVLQIEKPRIGLLNIGEEECKGNDLSLKTFKLLSQEKSFNFGGNCEGRDVLSGNFDVVVCDGFTGNVLLKFLESVGGVLLDILRSELPRGRRGKVGSAFLKSNLIRIKKRLDHAEHGGALLLGVNGICVIGHGSSKSLSVVSALRLAHSAVNHNVMENLNQLQKLQVLNS</sequence>
<keyword evidence="6 10" id="KW-0594">Phospholipid biosynthesis</keyword>
<dbReference type="EMBL" id="CP000552">
    <property type="protein sequence ID" value="ABM71372.1"/>
    <property type="molecule type" value="Genomic_DNA"/>
</dbReference>
<dbReference type="GO" id="GO:0008654">
    <property type="term" value="P:phospholipid biosynthetic process"/>
    <property type="evidence" value="ECO:0007669"/>
    <property type="project" value="UniProtKB-KW"/>
</dbReference>
<evidence type="ECO:0000256" key="7">
    <source>
        <dbReference type="ARBA" id="ARBA00023264"/>
    </source>
</evidence>
<evidence type="ECO:0000256" key="6">
    <source>
        <dbReference type="ARBA" id="ARBA00023209"/>
    </source>
</evidence>
<reference evidence="11 12" key="1">
    <citation type="journal article" date="2007" name="PLoS Genet.">
        <title>Patterns and implications of gene gain and loss in the evolution of Prochlorococcus.</title>
        <authorList>
            <person name="Kettler G.C."/>
            <person name="Martiny A.C."/>
            <person name="Huang K."/>
            <person name="Zucker J."/>
            <person name="Coleman M.L."/>
            <person name="Rodrigue S."/>
            <person name="Chen F."/>
            <person name="Lapidus A."/>
            <person name="Ferriera S."/>
            <person name="Johnson J."/>
            <person name="Steglich C."/>
            <person name="Church G.M."/>
            <person name="Richardson P."/>
            <person name="Chisholm S.W."/>
        </authorList>
    </citation>
    <scope>NUCLEOTIDE SEQUENCE [LARGE SCALE GENOMIC DNA]</scope>
    <source>
        <strain evidence="11 12">MIT 9515</strain>
    </source>
</reference>
<dbReference type="NCBIfam" id="TIGR00182">
    <property type="entry name" value="plsX"/>
    <property type="match status" value="1"/>
</dbReference>
<organism evidence="11 12">
    <name type="scientific">Prochlorococcus marinus (strain MIT 9515)</name>
    <dbReference type="NCBI Taxonomy" id="167542"/>
    <lineage>
        <taxon>Bacteria</taxon>
        <taxon>Bacillati</taxon>
        <taxon>Cyanobacteriota</taxon>
        <taxon>Cyanophyceae</taxon>
        <taxon>Synechococcales</taxon>
        <taxon>Prochlorococcaceae</taxon>
        <taxon>Prochlorococcus</taxon>
    </lineage>
</organism>
<comment type="catalytic activity">
    <reaction evidence="1 10">
        <text>a fatty acyl-[ACP] + phosphate = an acyl phosphate + holo-[ACP]</text>
        <dbReference type="Rhea" id="RHEA:42292"/>
        <dbReference type="Rhea" id="RHEA-COMP:9685"/>
        <dbReference type="Rhea" id="RHEA-COMP:14125"/>
        <dbReference type="ChEBI" id="CHEBI:43474"/>
        <dbReference type="ChEBI" id="CHEBI:59918"/>
        <dbReference type="ChEBI" id="CHEBI:64479"/>
        <dbReference type="ChEBI" id="CHEBI:138651"/>
        <dbReference type="EC" id="2.3.1.274"/>
    </reaction>
</comment>
<keyword evidence="7 10" id="KW-1208">Phospholipid metabolism</keyword>
<comment type="subunit">
    <text evidence="9 10">Homodimer. Probably interacts with PlsY.</text>
</comment>
<gene>
    <name evidence="10 11" type="primary">plsX</name>
    <name evidence="11" type="ordered locus">P9515_01631</name>
</gene>
<dbReference type="Gene3D" id="3.40.718.10">
    <property type="entry name" value="Isopropylmalate Dehydrogenase"/>
    <property type="match status" value="1"/>
</dbReference>
<comment type="similarity">
    <text evidence="10">Belongs to the PlsX family.</text>
</comment>
<dbReference type="UniPathway" id="UPA00085"/>
<evidence type="ECO:0000256" key="5">
    <source>
        <dbReference type="ARBA" id="ARBA00023098"/>
    </source>
</evidence>
<keyword evidence="3 10" id="KW-0444">Lipid biosynthesis</keyword>
<evidence type="ECO:0000256" key="10">
    <source>
        <dbReference type="HAMAP-Rule" id="MF_00019"/>
    </source>
</evidence>
<keyword evidence="5 10" id="KW-0443">Lipid metabolism</keyword>